<sequence length="299" mass="33390">MRFGVNILNFTSGTTPDTLLRWARYAEERGFHSAMISDHVAITPDVAQVYPAPFYDPFTTLAWLAGQTRRVELGTTVAILPYRHPLHTARVTANIDRFSGGRLILGVGVSWPRQEYAALGVPFHRRGAITDEYLEVITRAWREEEFSFAGEFVSFERAATGPLPVRVPPVWVGGASPAALRRAVRYGDAWHPLNQRMADLREGLAALRRAAAEAGRERPPEFAPRLPLLVTDGPIDGEDRLVGQGTLDQIRRDLDELAELGAEHVLFDTYPGSPDRFRPVEEDLAMLDRMVEQVLPRVA</sequence>
<dbReference type="NCBIfam" id="TIGR03619">
    <property type="entry name" value="F420_Rv2161c"/>
    <property type="match status" value="1"/>
</dbReference>
<reference evidence="6 7" key="1">
    <citation type="submission" date="2020-07" db="EMBL/GenBank/DDBJ databases">
        <title>Sequencing the genomes of 1000 actinobacteria strains.</title>
        <authorList>
            <person name="Klenk H.-P."/>
        </authorList>
    </citation>
    <scope>NUCLEOTIDE SEQUENCE [LARGE SCALE GENOMIC DNA]</scope>
    <source>
        <strain evidence="6 7">DSM 45927</strain>
    </source>
</reference>
<dbReference type="AlphaFoldDB" id="A0A853BPA5"/>
<evidence type="ECO:0000313" key="7">
    <source>
        <dbReference type="Proteomes" id="UP000575985"/>
    </source>
</evidence>
<evidence type="ECO:0000256" key="4">
    <source>
        <dbReference type="ARBA" id="ARBA00023033"/>
    </source>
</evidence>
<feature type="domain" description="Luciferase-like" evidence="5">
    <location>
        <begin position="1"/>
        <end position="234"/>
    </location>
</feature>
<dbReference type="PANTHER" id="PTHR42847:SF4">
    <property type="entry name" value="ALKANESULFONATE MONOOXYGENASE-RELATED"/>
    <property type="match status" value="1"/>
</dbReference>
<keyword evidence="7" id="KW-1185">Reference proteome</keyword>
<evidence type="ECO:0000256" key="2">
    <source>
        <dbReference type="ARBA" id="ARBA00022643"/>
    </source>
</evidence>
<dbReference type="GO" id="GO:0008726">
    <property type="term" value="F:alkanesulfonate monooxygenase activity"/>
    <property type="evidence" value="ECO:0007669"/>
    <property type="project" value="TreeGrafter"/>
</dbReference>
<dbReference type="EMBL" id="JACCFO010000001">
    <property type="protein sequence ID" value="NYI97479.1"/>
    <property type="molecule type" value="Genomic_DNA"/>
</dbReference>
<evidence type="ECO:0000313" key="6">
    <source>
        <dbReference type="EMBL" id="NYI97479.1"/>
    </source>
</evidence>
<evidence type="ECO:0000256" key="1">
    <source>
        <dbReference type="ARBA" id="ARBA00022630"/>
    </source>
</evidence>
<keyword evidence="3" id="KW-0560">Oxidoreductase</keyword>
<dbReference type="Gene3D" id="3.20.20.30">
    <property type="entry name" value="Luciferase-like domain"/>
    <property type="match status" value="1"/>
</dbReference>
<organism evidence="6 7">
    <name type="scientific">Streptomonospora nanhaiensis</name>
    <dbReference type="NCBI Taxonomy" id="1323731"/>
    <lineage>
        <taxon>Bacteria</taxon>
        <taxon>Bacillati</taxon>
        <taxon>Actinomycetota</taxon>
        <taxon>Actinomycetes</taxon>
        <taxon>Streptosporangiales</taxon>
        <taxon>Nocardiopsidaceae</taxon>
        <taxon>Streptomonospora</taxon>
    </lineage>
</organism>
<accession>A0A853BPA5</accession>
<dbReference type="RefSeq" id="WP_179768818.1">
    <property type="nucleotide sequence ID" value="NZ_JACCFO010000001.1"/>
</dbReference>
<dbReference type="InterPro" id="IPR050172">
    <property type="entry name" value="SsuD_RutA_monooxygenase"/>
</dbReference>
<keyword evidence="4" id="KW-0503">Monooxygenase</keyword>
<name>A0A853BPA5_9ACTN</name>
<dbReference type="InterPro" id="IPR011251">
    <property type="entry name" value="Luciferase-like_dom"/>
</dbReference>
<keyword evidence="2" id="KW-0288">FMN</keyword>
<dbReference type="InterPro" id="IPR036661">
    <property type="entry name" value="Luciferase-like_sf"/>
</dbReference>
<dbReference type="GO" id="GO:0046306">
    <property type="term" value="P:alkanesulfonate catabolic process"/>
    <property type="evidence" value="ECO:0007669"/>
    <property type="project" value="TreeGrafter"/>
</dbReference>
<keyword evidence="1" id="KW-0285">Flavoprotein</keyword>
<gene>
    <name evidence="6" type="ORF">HNR12_003756</name>
</gene>
<dbReference type="PANTHER" id="PTHR42847">
    <property type="entry name" value="ALKANESULFONATE MONOOXYGENASE"/>
    <property type="match status" value="1"/>
</dbReference>
<evidence type="ECO:0000256" key="3">
    <source>
        <dbReference type="ARBA" id="ARBA00023002"/>
    </source>
</evidence>
<dbReference type="InterPro" id="IPR019921">
    <property type="entry name" value="Lucif-like_OxRdtase_Rv2161c"/>
</dbReference>
<dbReference type="Proteomes" id="UP000575985">
    <property type="component" value="Unassembled WGS sequence"/>
</dbReference>
<comment type="caution">
    <text evidence="6">The sequence shown here is derived from an EMBL/GenBank/DDBJ whole genome shotgun (WGS) entry which is preliminary data.</text>
</comment>
<dbReference type="SUPFAM" id="SSF51679">
    <property type="entry name" value="Bacterial luciferase-like"/>
    <property type="match status" value="1"/>
</dbReference>
<dbReference type="Pfam" id="PF00296">
    <property type="entry name" value="Bac_luciferase"/>
    <property type="match status" value="1"/>
</dbReference>
<evidence type="ECO:0000259" key="5">
    <source>
        <dbReference type="Pfam" id="PF00296"/>
    </source>
</evidence>
<protein>
    <submittedName>
        <fullName evidence="6">Putative F420-dependent oxidoreductase</fullName>
    </submittedName>
</protein>
<proteinExistence type="predicted"/>